<sequence>MFLIFSEKSSCMGAYRYLLASFATYNIILSFVDCILPMAIFNNKSSLIPFLSGGFFNDVKTFGSIPVAIRGSFFGLGYGILVIHFLYRYIALFRPRITFHFSQKQGMILAFIFFILHGVLWFSVCQLLMYPDEEILKYNEEAFFNKFNTSLRNFSFMGTVFYDKNISESLYIRGYSGMICLTLISTYAVSSYVFLGYKIMAKLREHNIISATTKKQHSQLFRALVIQTIIPCFTSFFPTIFGWYSPILKLNVEKAADFSMISNASCSIIDPIAIIILLPNYRSRIYKRKKIAKIASISENPTLV</sequence>
<accession>A0A9P1IWB1</accession>
<protein>
    <submittedName>
        <fullName evidence="2">Uncharacterized protein</fullName>
    </submittedName>
</protein>
<feature type="transmembrane region" description="Helical" evidence="1">
    <location>
        <begin position="175"/>
        <end position="199"/>
    </location>
</feature>
<proteinExistence type="predicted"/>
<evidence type="ECO:0000256" key="1">
    <source>
        <dbReference type="SAM" id="Phobius"/>
    </source>
</evidence>
<comment type="caution">
    <text evidence="2">The sequence shown here is derived from an EMBL/GenBank/DDBJ whole genome shotgun (WGS) entry which is preliminary data.</text>
</comment>
<dbReference type="AlphaFoldDB" id="A0A9P1IWB1"/>
<feature type="transmembrane region" description="Helical" evidence="1">
    <location>
        <begin position="108"/>
        <end position="129"/>
    </location>
</feature>
<dbReference type="InterPro" id="IPR019423">
    <property type="entry name" value="7TM_GPCR_serpentine_rcpt_Srj"/>
</dbReference>
<dbReference type="PANTHER" id="PTHR45907:SF16">
    <property type="entry name" value="SERPENTINE RECEPTOR, CLASS J"/>
    <property type="match status" value="1"/>
</dbReference>
<dbReference type="SUPFAM" id="SSF81321">
    <property type="entry name" value="Family A G protein-coupled receptor-like"/>
    <property type="match status" value="1"/>
</dbReference>
<evidence type="ECO:0000313" key="3">
    <source>
        <dbReference type="Proteomes" id="UP001152747"/>
    </source>
</evidence>
<dbReference type="PANTHER" id="PTHR45907">
    <property type="entry name" value="SERPENTINE RECEPTOR, CLASS J"/>
    <property type="match status" value="1"/>
</dbReference>
<gene>
    <name evidence="2" type="ORF">CAMP_LOCUS14543</name>
</gene>
<name>A0A9P1IWB1_9PELO</name>
<feature type="transmembrane region" description="Helical" evidence="1">
    <location>
        <begin position="61"/>
        <end position="87"/>
    </location>
</feature>
<organism evidence="2 3">
    <name type="scientific">Caenorhabditis angaria</name>
    <dbReference type="NCBI Taxonomy" id="860376"/>
    <lineage>
        <taxon>Eukaryota</taxon>
        <taxon>Metazoa</taxon>
        <taxon>Ecdysozoa</taxon>
        <taxon>Nematoda</taxon>
        <taxon>Chromadorea</taxon>
        <taxon>Rhabditida</taxon>
        <taxon>Rhabditina</taxon>
        <taxon>Rhabditomorpha</taxon>
        <taxon>Rhabditoidea</taxon>
        <taxon>Rhabditidae</taxon>
        <taxon>Peloderinae</taxon>
        <taxon>Caenorhabditis</taxon>
    </lineage>
</organism>
<keyword evidence="1" id="KW-1133">Transmembrane helix</keyword>
<evidence type="ECO:0000313" key="2">
    <source>
        <dbReference type="EMBL" id="CAI5451906.1"/>
    </source>
</evidence>
<feature type="transmembrane region" description="Helical" evidence="1">
    <location>
        <begin position="261"/>
        <end position="281"/>
    </location>
</feature>
<dbReference type="Pfam" id="PF10319">
    <property type="entry name" value="7TM_GPCR_Srj"/>
    <property type="match status" value="1"/>
</dbReference>
<reference evidence="2" key="1">
    <citation type="submission" date="2022-11" db="EMBL/GenBank/DDBJ databases">
        <authorList>
            <person name="Kikuchi T."/>
        </authorList>
    </citation>
    <scope>NUCLEOTIDE SEQUENCE</scope>
    <source>
        <strain evidence="2">PS1010</strain>
    </source>
</reference>
<dbReference type="Proteomes" id="UP001152747">
    <property type="component" value="Unassembled WGS sequence"/>
</dbReference>
<keyword evidence="1" id="KW-0472">Membrane</keyword>
<keyword evidence="1" id="KW-0812">Transmembrane</keyword>
<dbReference type="EMBL" id="CANHGI010000005">
    <property type="protein sequence ID" value="CAI5451906.1"/>
    <property type="molecule type" value="Genomic_DNA"/>
</dbReference>
<feature type="transmembrane region" description="Helical" evidence="1">
    <location>
        <begin position="17"/>
        <end position="41"/>
    </location>
</feature>
<dbReference type="OrthoDB" id="5783895at2759"/>
<feature type="transmembrane region" description="Helical" evidence="1">
    <location>
        <begin position="220"/>
        <end position="241"/>
    </location>
</feature>
<keyword evidence="3" id="KW-1185">Reference proteome</keyword>